<dbReference type="PANTHER" id="PTHR24567">
    <property type="entry name" value="CRP FAMILY TRANSCRIPTIONAL REGULATORY PROTEIN"/>
    <property type="match status" value="1"/>
</dbReference>
<feature type="domain" description="Cyclic nucleotide-binding" evidence="4">
    <location>
        <begin position="20"/>
        <end position="68"/>
    </location>
</feature>
<keyword evidence="7" id="KW-1185">Reference proteome</keyword>
<evidence type="ECO:0000313" key="7">
    <source>
        <dbReference type="Proteomes" id="UP001138751"/>
    </source>
</evidence>
<gene>
    <name evidence="6" type="ORF">GXW76_00845</name>
</gene>
<dbReference type="SUPFAM" id="SSF51206">
    <property type="entry name" value="cAMP-binding domain-like"/>
    <property type="match status" value="1"/>
</dbReference>
<dbReference type="PROSITE" id="PS50042">
    <property type="entry name" value="CNMP_BINDING_3"/>
    <property type="match status" value="1"/>
</dbReference>
<protein>
    <submittedName>
        <fullName evidence="6">Crp/Fnr family transcriptional regulator</fullName>
    </submittedName>
</protein>
<evidence type="ECO:0000259" key="5">
    <source>
        <dbReference type="PROSITE" id="PS51063"/>
    </source>
</evidence>
<dbReference type="InterPro" id="IPR014710">
    <property type="entry name" value="RmlC-like_jellyroll"/>
</dbReference>
<proteinExistence type="predicted"/>
<dbReference type="InterPro" id="IPR036388">
    <property type="entry name" value="WH-like_DNA-bd_sf"/>
</dbReference>
<dbReference type="Gene3D" id="2.60.120.10">
    <property type="entry name" value="Jelly Rolls"/>
    <property type="match status" value="1"/>
</dbReference>
<dbReference type="SUPFAM" id="SSF46785">
    <property type="entry name" value="Winged helix' DNA-binding domain"/>
    <property type="match status" value="1"/>
</dbReference>
<accession>A0A9X9WRC6</accession>
<reference evidence="6" key="1">
    <citation type="submission" date="2020-01" db="EMBL/GenBank/DDBJ databases">
        <authorList>
            <person name="Rat A."/>
        </authorList>
    </citation>
    <scope>NUCLEOTIDE SEQUENCE</scope>
    <source>
        <strain evidence="6">LMG 31231</strain>
    </source>
</reference>
<dbReference type="EMBL" id="JAAEDM010000002">
    <property type="protein sequence ID" value="MBR0669705.1"/>
    <property type="molecule type" value="Genomic_DNA"/>
</dbReference>
<organism evidence="6 7">
    <name type="scientific">Neoroseomonas soli</name>
    <dbReference type="NCBI Taxonomy" id="1081025"/>
    <lineage>
        <taxon>Bacteria</taxon>
        <taxon>Pseudomonadati</taxon>
        <taxon>Pseudomonadota</taxon>
        <taxon>Alphaproteobacteria</taxon>
        <taxon>Acetobacterales</taxon>
        <taxon>Acetobacteraceae</taxon>
        <taxon>Neoroseomonas</taxon>
    </lineage>
</organism>
<dbReference type="CDD" id="cd00038">
    <property type="entry name" value="CAP_ED"/>
    <property type="match status" value="1"/>
</dbReference>
<keyword evidence="2" id="KW-0238">DNA-binding</keyword>
<dbReference type="SMART" id="SM00419">
    <property type="entry name" value="HTH_CRP"/>
    <property type="match status" value="1"/>
</dbReference>
<evidence type="ECO:0000259" key="4">
    <source>
        <dbReference type="PROSITE" id="PS50042"/>
    </source>
</evidence>
<dbReference type="InterPro" id="IPR036390">
    <property type="entry name" value="WH_DNA-bd_sf"/>
</dbReference>
<dbReference type="GO" id="GO:0003677">
    <property type="term" value="F:DNA binding"/>
    <property type="evidence" value="ECO:0007669"/>
    <property type="project" value="UniProtKB-KW"/>
</dbReference>
<dbReference type="InterPro" id="IPR018490">
    <property type="entry name" value="cNMP-bd_dom_sf"/>
</dbReference>
<dbReference type="RefSeq" id="WP_211860078.1">
    <property type="nucleotide sequence ID" value="NZ_JAAEDM010000002.1"/>
</dbReference>
<dbReference type="Pfam" id="PF00027">
    <property type="entry name" value="cNMP_binding"/>
    <property type="match status" value="1"/>
</dbReference>
<dbReference type="GO" id="GO:0005829">
    <property type="term" value="C:cytosol"/>
    <property type="evidence" value="ECO:0007669"/>
    <property type="project" value="TreeGrafter"/>
</dbReference>
<feature type="domain" description="HTH crp-type" evidence="5">
    <location>
        <begin position="132"/>
        <end position="207"/>
    </location>
</feature>
<evidence type="ECO:0000313" key="6">
    <source>
        <dbReference type="EMBL" id="MBR0669705.1"/>
    </source>
</evidence>
<keyword evidence="1" id="KW-0805">Transcription regulation</keyword>
<reference evidence="6" key="2">
    <citation type="journal article" date="2021" name="Syst. Appl. Microbiol.">
        <title>Roseomonas hellenica sp. nov., isolated from roots of wild-growing Alkanna tinctoria.</title>
        <authorList>
            <person name="Rat A."/>
            <person name="Naranjo H.D."/>
            <person name="Lebbe L."/>
            <person name="Cnockaert M."/>
            <person name="Krigas N."/>
            <person name="Grigoriadou K."/>
            <person name="Maloupa E."/>
            <person name="Willems A."/>
        </authorList>
    </citation>
    <scope>NUCLEOTIDE SEQUENCE</scope>
    <source>
        <strain evidence="6">LMG 31231</strain>
    </source>
</reference>
<name>A0A9X9WRC6_9PROT</name>
<dbReference type="SMART" id="SM00100">
    <property type="entry name" value="cNMP"/>
    <property type="match status" value="1"/>
</dbReference>
<dbReference type="AlphaFoldDB" id="A0A9X9WRC6"/>
<dbReference type="PANTHER" id="PTHR24567:SF68">
    <property type="entry name" value="DNA-BINDING TRANSCRIPTIONAL DUAL REGULATOR CRP"/>
    <property type="match status" value="1"/>
</dbReference>
<dbReference type="CDD" id="cd00092">
    <property type="entry name" value="HTH_CRP"/>
    <property type="match status" value="1"/>
</dbReference>
<evidence type="ECO:0000256" key="2">
    <source>
        <dbReference type="ARBA" id="ARBA00023125"/>
    </source>
</evidence>
<dbReference type="InterPro" id="IPR050397">
    <property type="entry name" value="Env_Response_Regulators"/>
</dbReference>
<dbReference type="InterPro" id="IPR000595">
    <property type="entry name" value="cNMP-bd_dom"/>
</dbReference>
<dbReference type="Pfam" id="PF13545">
    <property type="entry name" value="HTH_Crp_2"/>
    <property type="match status" value="1"/>
</dbReference>
<dbReference type="Proteomes" id="UP001138751">
    <property type="component" value="Unassembled WGS sequence"/>
</dbReference>
<sequence>MRSPEALLALETARRRPIALPAGTAVYRQGEPVQDALNLISGWVMLAQTLPDGRRQILRFLLPGALFGLMPTGQATHSHSAEALTPALVCPLPLEALHRLRHAWPGFDDRILWTIERDAALIAERLTTVGQRDALARVAHLLLELVARAQRRFPPEPGRAVPVPLTNRLIGDATGLTPEHVSRMLRTLREQGIVTLLHRRVVVQDAARLVALADPPKGLLGLWSDPAP</sequence>
<comment type="caution">
    <text evidence="6">The sequence shown here is derived from an EMBL/GenBank/DDBJ whole genome shotgun (WGS) entry which is preliminary data.</text>
</comment>
<keyword evidence="3" id="KW-0804">Transcription</keyword>
<evidence type="ECO:0000256" key="3">
    <source>
        <dbReference type="ARBA" id="ARBA00023163"/>
    </source>
</evidence>
<evidence type="ECO:0000256" key="1">
    <source>
        <dbReference type="ARBA" id="ARBA00023015"/>
    </source>
</evidence>
<dbReference type="PRINTS" id="PR00034">
    <property type="entry name" value="HTHCRP"/>
</dbReference>
<dbReference type="InterPro" id="IPR012318">
    <property type="entry name" value="HTH_CRP"/>
</dbReference>
<dbReference type="Gene3D" id="1.10.10.10">
    <property type="entry name" value="Winged helix-like DNA-binding domain superfamily/Winged helix DNA-binding domain"/>
    <property type="match status" value="1"/>
</dbReference>
<dbReference type="PROSITE" id="PS51063">
    <property type="entry name" value="HTH_CRP_2"/>
    <property type="match status" value="1"/>
</dbReference>
<dbReference type="GO" id="GO:0003700">
    <property type="term" value="F:DNA-binding transcription factor activity"/>
    <property type="evidence" value="ECO:0007669"/>
    <property type="project" value="TreeGrafter"/>
</dbReference>